<proteinExistence type="predicted"/>
<protein>
    <submittedName>
        <fullName evidence="1">Uncharacterized protein</fullName>
    </submittedName>
</protein>
<gene>
    <name evidence="1" type="ORF">P5673_004861</name>
</gene>
<keyword evidence="2" id="KW-1185">Reference proteome</keyword>
<reference evidence="1" key="1">
    <citation type="journal article" date="2023" name="G3 (Bethesda)">
        <title>Whole genome assembly and annotation of the endangered Caribbean coral Acropora cervicornis.</title>
        <authorList>
            <person name="Selwyn J.D."/>
            <person name="Vollmer S.V."/>
        </authorList>
    </citation>
    <scope>NUCLEOTIDE SEQUENCE</scope>
    <source>
        <strain evidence="1">K2</strain>
    </source>
</reference>
<reference evidence="1" key="2">
    <citation type="journal article" date="2023" name="Science">
        <title>Genomic signatures of disease resistance in endangered staghorn corals.</title>
        <authorList>
            <person name="Vollmer S.V."/>
            <person name="Selwyn J.D."/>
            <person name="Despard B.A."/>
            <person name="Roesel C.L."/>
        </authorList>
    </citation>
    <scope>NUCLEOTIDE SEQUENCE</scope>
    <source>
        <strain evidence="1">K2</strain>
    </source>
</reference>
<feature type="non-terminal residue" evidence="1">
    <location>
        <position position="134"/>
    </location>
</feature>
<dbReference type="AlphaFoldDB" id="A0AAD9VDN6"/>
<comment type="caution">
    <text evidence="1">The sequence shown here is derived from an EMBL/GenBank/DDBJ whole genome shotgun (WGS) entry which is preliminary data.</text>
</comment>
<dbReference type="Proteomes" id="UP001249851">
    <property type="component" value="Unassembled WGS sequence"/>
</dbReference>
<evidence type="ECO:0000313" key="2">
    <source>
        <dbReference type="Proteomes" id="UP001249851"/>
    </source>
</evidence>
<sequence>MLDARTKQVYFDKAKDAVVAALEIIIPDDAGGLWEALKTSGGVESSLGVPSETNPSDDKYLRSLAETYENASSWDTRRQVLSIMEDLVPYSLLQRHLPGITEYRVKTARQHTVQHWRGSAVLISKSPRMRVDYA</sequence>
<name>A0AAD9VDN6_ACRCE</name>
<organism evidence="1 2">
    <name type="scientific">Acropora cervicornis</name>
    <name type="common">Staghorn coral</name>
    <dbReference type="NCBI Taxonomy" id="6130"/>
    <lineage>
        <taxon>Eukaryota</taxon>
        <taxon>Metazoa</taxon>
        <taxon>Cnidaria</taxon>
        <taxon>Anthozoa</taxon>
        <taxon>Hexacorallia</taxon>
        <taxon>Scleractinia</taxon>
        <taxon>Astrocoeniina</taxon>
        <taxon>Acroporidae</taxon>
        <taxon>Acropora</taxon>
    </lineage>
</organism>
<accession>A0AAD9VDN6</accession>
<evidence type="ECO:0000313" key="1">
    <source>
        <dbReference type="EMBL" id="KAK2570110.1"/>
    </source>
</evidence>
<dbReference type="EMBL" id="JARQWQ010000008">
    <property type="protein sequence ID" value="KAK2570110.1"/>
    <property type="molecule type" value="Genomic_DNA"/>
</dbReference>